<dbReference type="PANTHER" id="PTHR45947:SF3">
    <property type="entry name" value="SULFOQUINOVOSYL TRANSFERASE SQD2"/>
    <property type="match status" value="1"/>
</dbReference>
<evidence type="ECO:0000313" key="3">
    <source>
        <dbReference type="EMBL" id="WED67345.1"/>
    </source>
</evidence>
<dbReference type="Proteomes" id="UP001218638">
    <property type="component" value="Chromosome"/>
</dbReference>
<accession>A0AAF0CSQ0</accession>
<evidence type="ECO:0000313" key="4">
    <source>
        <dbReference type="Proteomes" id="UP001218638"/>
    </source>
</evidence>
<gene>
    <name evidence="3" type="ORF">PXH66_10840</name>
</gene>
<dbReference type="CDD" id="cd03794">
    <property type="entry name" value="GT4_WbuB-like"/>
    <property type="match status" value="1"/>
</dbReference>
<dbReference type="InterPro" id="IPR001296">
    <property type="entry name" value="Glyco_trans_1"/>
</dbReference>
<keyword evidence="4" id="KW-1185">Reference proteome</keyword>
<reference evidence="3" key="1">
    <citation type="submission" date="2023-03" db="EMBL/GenBank/DDBJ databases">
        <title>Lomoglobus Profundus gen. nov., sp. nov., a novel member of the phylum Verrucomicrobia, isolated from deep-marine sediment of South China Sea.</title>
        <authorList>
            <person name="Ahmad T."/>
            <person name="Ishaq S.E."/>
            <person name="Wang F."/>
        </authorList>
    </citation>
    <scope>NUCLEOTIDE SEQUENCE</scope>
    <source>
        <strain evidence="3">LMO-M01</strain>
    </source>
</reference>
<dbReference type="SUPFAM" id="SSF53756">
    <property type="entry name" value="UDP-Glycosyltransferase/glycogen phosphorylase"/>
    <property type="match status" value="1"/>
</dbReference>
<dbReference type="GO" id="GO:0016758">
    <property type="term" value="F:hexosyltransferase activity"/>
    <property type="evidence" value="ECO:0007669"/>
    <property type="project" value="TreeGrafter"/>
</dbReference>
<dbReference type="Pfam" id="PF13579">
    <property type="entry name" value="Glyco_trans_4_4"/>
    <property type="match status" value="1"/>
</dbReference>
<proteinExistence type="predicted"/>
<feature type="domain" description="Glycosyl transferase family 1" evidence="1">
    <location>
        <begin position="207"/>
        <end position="307"/>
    </location>
</feature>
<name>A0AAF0CSQ0_9BACT</name>
<dbReference type="InterPro" id="IPR050194">
    <property type="entry name" value="Glycosyltransferase_grp1"/>
</dbReference>
<evidence type="ECO:0000259" key="1">
    <source>
        <dbReference type="Pfam" id="PF00534"/>
    </source>
</evidence>
<dbReference type="Gene3D" id="3.40.50.2000">
    <property type="entry name" value="Glycogen Phosphorylase B"/>
    <property type="match status" value="2"/>
</dbReference>
<sequence length="401" mass="43725">MTTNKIIFVNRVFWPAEDATAQLLYDLATGLAATGSTVEIVTASDGAESLSPASGAAIKIHRLDQNRMRTVGLLAKAMGYLRFALRAREAIKRIVRPGDRVVAMTDPPLLGPWLGQLARDRGAHMWHWSQDLYPEVALAIAPFGVFTKILGNVKGWRDREWRAATGVVAIGDDMATKIRARQVSPDKIQISGNWCPAGLNFADAVSQREAWNVSSDDFVVAYSGNLGRAHTLAPLVELAARFSEESAVKFLVIGQGPQKSRLEQRAEELKAVNCRFLPPAPRSDLGRNLAAADLHVITMRADCVGVVWPSKFYGIVAAGRPILFIGPADAEIAQIITREGLGIAVAENDFATAEDFIVSLRGDPNRQTMLRRRLNAFHRDLPGLAGAVASWQRWLTSPVSS</sequence>
<dbReference type="RefSeq" id="WP_330928079.1">
    <property type="nucleotide sequence ID" value="NZ_CP119075.1"/>
</dbReference>
<feature type="domain" description="Glycosyltransferase subfamily 4-like N-terminal" evidence="2">
    <location>
        <begin position="24"/>
        <end position="194"/>
    </location>
</feature>
<dbReference type="EMBL" id="CP119075">
    <property type="protein sequence ID" value="WED67345.1"/>
    <property type="molecule type" value="Genomic_DNA"/>
</dbReference>
<protein>
    <submittedName>
        <fullName evidence="3">Glycosyltransferase family 4 protein</fullName>
    </submittedName>
</protein>
<dbReference type="Pfam" id="PF00534">
    <property type="entry name" value="Glycos_transf_1"/>
    <property type="match status" value="1"/>
</dbReference>
<dbReference type="KEGG" id="slom:PXH66_10840"/>
<dbReference type="AlphaFoldDB" id="A0AAF0CSQ0"/>
<dbReference type="PANTHER" id="PTHR45947">
    <property type="entry name" value="SULFOQUINOVOSYL TRANSFERASE SQD2"/>
    <property type="match status" value="1"/>
</dbReference>
<dbReference type="InterPro" id="IPR028098">
    <property type="entry name" value="Glyco_trans_4-like_N"/>
</dbReference>
<evidence type="ECO:0000259" key="2">
    <source>
        <dbReference type="Pfam" id="PF13579"/>
    </source>
</evidence>
<organism evidence="3 4">
    <name type="scientific">Synoicihabitans lomoniglobus</name>
    <dbReference type="NCBI Taxonomy" id="2909285"/>
    <lineage>
        <taxon>Bacteria</taxon>
        <taxon>Pseudomonadati</taxon>
        <taxon>Verrucomicrobiota</taxon>
        <taxon>Opitutia</taxon>
        <taxon>Opitutales</taxon>
        <taxon>Opitutaceae</taxon>
        <taxon>Synoicihabitans</taxon>
    </lineage>
</organism>